<organism evidence="1 2">
    <name type="scientific">Pediococcus acidilactici</name>
    <dbReference type="NCBI Taxonomy" id="1254"/>
    <lineage>
        <taxon>Bacteria</taxon>
        <taxon>Bacillati</taxon>
        <taxon>Bacillota</taxon>
        <taxon>Bacilli</taxon>
        <taxon>Lactobacillales</taxon>
        <taxon>Lactobacillaceae</taxon>
        <taxon>Pediococcus</taxon>
        <taxon>Pediococcus acidilactici group</taxon>
    </lineage>
</organism>
<evidence type="ECO:0000313" key="1">
    <source>
        <dbReference type="EMBL" id="MDV2621950.1"/>
    </source>
</evidence>
<dbReference type="RefSeq" id="WP_159218974.1">
    <property type="nucleotide sequence ID" value="NZ_JAWJAV010000007.1"/>
</dbReference>
<proteinExistence type="predicted"/>
<reference evidence="1" key="1">
    <citation type="journal article" date="2023" name="PeerJ">
        <title>Selection and evaluation of lactic acid bacteria from chicken feces in Thailand as potential probiotics.</title>
        <authorList>
            <person name="Khurajog B."/>
            <person name="Disastra Y."/>
            <person name="Lawwyne L.D."/>
            <person name="Sirichokchatchawan W."/>
            <person name="Niyomtham W."/>
            <person name="Yindee J."/>
            <person name="Hampson D.J."/>
            <person name="Prapasarakul N."/>
        </authorList>
    </citation>
    <scope>NUCLEOTIDE SEQUENCE</scope>
    <source>
        <strain evidence="1">BF9</strain>
    </source>
</reference>
<evidence type="ECO:0000313" key="2">
    <source>
        <dbReference type="Proteomes" id="UP001280897"/>
    </source>
</evidence>
<gene>
    <name evidence="1" type="ORF">R0G89_09420</name>
</gene>
<evidence type="ECO:0008006" key="3">
    <source>
        <dbReference type="Google" id="ProtNLM"/>
    </source>
</evidence>
<reference evidence="1" key="2">
    <citation type="submission" date="2023-10" db="EMBL/GenBank/DDBJ databases">
        <authorList>
            <person name="Khurajog B."/>
        </authorList>
    </citation>
    <scope>NUCLEOTIDE SEQUENCE</scope>
    <source>
        <strain evidence="1">BF9</strain>
    </source>
</reference>
<name>A0AAW8YHF1_PEDAC</name>
<dbReference type="Proteomes" id="UP001280897">
    <property type="component" value="Unassembled WGS sequence"/>
</dbReference>
<sequence>MTLLPELDKEQTKYNARKILSKYRKYKAYINAPVNPKVTASLGDGAPSATAPAPEYVEQRMINAEKGKVFCKWVDWAINSCRKYHYRELLKIVYCEGYEEDHGYYMDVLMQRLPDRYYNMSSTTYFNWHEAALLDVAERLECQAFVK</sequence>
<dbReference type="AlphaFoldDB" id="A0AAW8YHF1"/>
<comment type="caution">
    <text evidence="1">The sequence shown here is derived from an EMBL/GenBank/DDBJ whole genome shotgun (WGS) entry which is preliminary data.</text>
</comment>
<dbReference type="EMBL" id="JAWJAV010000007">
    <property type="protein sequence ID" value="MDV2621950.1"/>
    <property type="molecule type" value="Genomic_DNA"/>
</dbReference>
<protein>
    <recommendedName>
        <fullName evidence="3">Transcriptional regulator</fullName>
    </recommendedName>
</protein>
<accession>A0AAW8YHF1</accession>